<dbReference type="Pfam" id="PF04230">
    <property type="entry name" value="PS_pyruv_trans"/>
    <property type="match status" value="1"/>
</dbReference>
<feature type="domain" description="Polysaccharide pyruvyl transferase" evidence="1">
    <location>
        <begin position="13"/>
        <end position="268"/>
    </location>
</feature>
<organism evidence="2 3">
    <name type="scientific">Deinococcus antarcticus</name>
    <dbReference type="NCBI Taxonomy" id="1298767"/>
    <lineage>
        <taxon>Bacteria</taxon>
        <taxon>Thermotogati</taxon>
        <taxon>Deinococcota</taxon>
        <taxon>Deinococci</taxon>
        <taxon>Deinococcales</taxon>
        <taxon>Deinococcaceae</taxon>
        <taxon>Deinococcus</taxon>
    </lineage>
</organism>
<proteinExistence type="predicted"/>
<dbReference type="InterPro" id="IPR007345">
    <property type="entry name" value="Polysacch_pyruvyl_Trfase"/>
</dbReference>
<keyword evidence="3" id="KW-1185">Reference proteome</keyword>
<evidence type="ECO:0000259" key="1">
    <source>
        <dbReference type="Pfam" id="PF04230"/>
    </source>
</evidence>
<dbReference type="PANTHER" id="PTHR36836:SF1">
    <property type="entry name" value="COLANIC ACID BIOSYNTHESIS PROTEIN WCAK"/>
    <property type="match status" value="1"/>
</dbReference>
<name>A0ABV8A7J2_9DEIO</name>
<evidence type="ECO:0000313" key="3">
    <source>
        <dbReference type="Proteomes" id="UP001595748"/>
    </source>
</evidence>
<dbReference type="EMBL" id="JBHRZF010000071">
    <property type="protein sequence ID" value="MFC3860423.1"/>
    <property type="molecule type" value="Genomic_DNA"/>
</dbReference>
<protein>
    <submittedName>
        <fullName evidence="2">Polysaccharide pyruvyl transferase CsaB</fullName>
    </submittedName>
</protein>
<gene>
    <name evidence="2" type="primary">csaB</name>
    <name evidence="2" type="ORF">ACFOPQ_06550</name>
</gene>
<reference evidence="3" key="1">
    <citation type="journal article" date="2019" name="Int. J. Syst. Evol. Microbiol.">
        <title>The Global Catalogue of Microorganisms (GCM) 10K type strain sequencing project: providing services to taxonomists for standard genome sequencing and annotation.</title>
        <authorList>
            <consortium name="The Broad Institute Genomics Platform"/>
            <consortium name="The Broad Institute Genome Sequencing Center for Infectious Disease"/>
            <person name="Wu L."/>
            <person name="Ma J."/>
        </authorList>
    </citation>
    <scope>NUCLEOTIDE SEQUENCE [LARGE SCALE GENOMIC DNA]</scope>
    <source>
        <strain evidence="3">CCTCC AB 2013263</strain>
    </source>
</reference>
<dbReference type="NCBIfam" id="TIGR03609">
    <property type="entry name" value="S_layer_CsaB"/>
    <property type="match status" value="1"/>
</dbReference>
<dbReference type="PANTHER" id="PTHR36836">
    <property type="entry name" value="COLANIC ACID BIOSYNTHESIS PROTEIN WCAK"/>
    <property type="match status" value="1"/>
</dbReference>
<accession>A0ABV8A7J2</accession>
<sequence>MKVVISGYYGFANTGDEAIALAITRELKKQGHTPILLSNTPEESAALYGVPSVPRMRPADLLKTIAGADVVLSGGGGLLQDKTSSRTLSYYLGIIRMAKLLRKRVVVFNQSIGPLSPAGEKKVAATLSGVKVIVRDRGSLDTLRRMGVHGELGGDPALLLEPSPELMRNPHAVVIAPRGDVAQALSPLKQTVARLREQGRHVIALSLMPEQDDEAARALDADQVVSTHDPQAALDVIASSGFVVGVRLHAVILAAAAGVPFAGISYDPKVRGFCEDAGAPVHDTRPDVQILTTQVYERVTPDWSAVEDMKFRALQSFGSVTR</sequence>
<keyword evidence="2" id="KW-0808">Transferase</keyword>
<dbReference type="InterPro" id="IPR019896">
    <property type="entry name" value="Polysacch_pyruvyl_Trfase_CsaB"/>
</dbReference>
<evidence type="ECO:0000313" key="2">
    <source>
        <dbReference type="EMBL" id="MFC3860423.1"/>
    </source>
</evidence>
<comment type="caution">
    <text evidence="2">The sequence shown here is derived from an EMBL/GenBank/DDBJ whole genome shotgun (WGS) entry which is preliminary data.</text>
</comment>
<dbReference type="GO" id="GO:0016740">
    <property type="term" value="F:transferase activity"/>
    <property type="evidence" value="ECO:0007669"/>
    <property type="project" value="UniProtKB-KW"/>
</dbReference>
<dbReference type="Proteomes" id="UP001595748">
    <property type="component" value="Unassembled WGS sequence"/>
</dbReference>
<dbReference type="RefSeq" id="WP_380076568.1">
    <property type="nucleotide sequence ID" value="NZ_JBHRZF010000071.1"/>
</dbReference>